<dbReference type="GO" id="GO:0005694">
    <property type="term" value="C:chromosome"/>
    <property type="evidence" value="ECO:0007669"/>
    <property type="project" value="InterPro"/>
</dbReference>
<dbReference type="AlphaFoldDB" id="A0A318JHM7"/>
<name>A0A318JHM7_9NEIS</name>
<dbReference type="PANTHER" id="PTHR30015">
    <property type="entry name" value="MRR RESTRICTION SYSTEM PROTEIN"/>
    <property type="match status" value="1"/>
</dbReference>
<feature type="transmembrane region" description="Helical" evidence="2">
    <location>
        <begin position="12"/>
        <end position="33"/>
    </location>
</feature>
<dbReference type="GO" id="GO:0006265">
    <property type="term" value="P:DNA topological change"/>
    <property type="evidence" value="ECO:0007669"/>
    <property type="project" value="InterPro"/>
</dbReference>
<dbReference type="InterPro" id="IPR011335">
    <property type="entry name" value="Restrct_endonuc-II-like"/>
</dbReference>
<sequence>MARRKPKQSFAQGLIASPWYVSVGFAVASLILFKQILPAMWAGNMFLKPLSQAFAAMAWLPAGFFFLLAALAALREFGQRPPANKRVIPPLTPATPRPSAPPPRDVVADAYVPPPTITKPTPPSKPQAWSLALIHSLEWKRFEDVCQQFYQLHGIKSETTPLGPDGGIDIRLYQDDSGKATSIVQCKAWGERYVGVKPVRELLGVMTHEKIPKAFFMTSGKFSDDAKLVASSNHISLIDGAMMLTMIERLPVDAKQQLLEFATRGDYTTPTCPHCGIPMRHVAGKGGRPDFWGCHNYPRCKQTLGMRGG</sequence>
<feature type="domain" description="DNA topoisomerase type IA zn finger" evidence="3">
    <location>
        <begin position="271"/>
        <end position="303"/>
    </location>
</feature>
<dbReference type="EMBL" id="QJKC01000003">
    <property type="protein sequence ID" value="PXX50089.1"/>
    <property type="molecule type" value="Genomic_DNA"/>
</dbReference>
<evidence type="ECO:0000256" key="2">
    <source>
        <dbReference type="SAM" id="Phobius"/>
    </source>
</evidence>
<dbReference type="Proteomes" id="UP000248395">
    <property type="component" value="Unassembled WGS sequence"/>
</dbReference>
<accession>A0A318JHM7</accession>
<evidence type="ECO:0000313" key="6">
    <source>
        <dbReference type="Proteomes" id="UP000248395"/>
    </source>
</evidence>
<evidence type="ECO:0000313" key="5">
    <source>
        <dbReference type="EMBL" id="PXX50089.1"/>
    </source>
</evidence>
<keyword evidence="2" id="KW-0812">Transmembrane</keyword>
<dbReference type="PANTHER" id="PTHR30015:SF7">
    <property type="entry name" value="TYPE IV METHYL-DIRECTED RESTRICTION ENZYME ECOKMRR"/>
    <property type="match status" value="1"/>
</dbReference>
<dbReference type="Pfam" id="PF04471">
    <property type="entry name" value="Mrr_cat"/>
    <property type="match status" value="1"/>
</dbReference>
<comment type="caution">
    <text evidence="5">The sequence shown here is derived from an EMBL/GenBank/DDBJ whole genome shotgun (WGS) entry which is preliminary data.</text>
</comment>
<feature type="domain" description="Restriction endonuclease type IV Mrr" evidence="4">
    <location>
        <begin position="135"/>
        <end position="246"/>
    </location>
</feature>
<evidence type="ECO:0000259" key="3">
    <source>
        <dbReference type="Pfam" id="PF01396"/>
    </source>
</evidence>
<keyword evidence="2" id="KW-1133">Transmembrane helix</keyword>
<dbReference type="SUPFAM" id="SSF52980">
    <property type="entry name" value="Restriction endonuclease-like"/>
    <property type="match status" value="1"/>
</dbReference>
<keyword evidence="6" id="KW-1185">Reference proteome</keyword>
<dbReference type="InterPro" id="IPR007560">
    <property type="entry name" value="Restrct_endonuc_IV_Mrr"/>
</dbReference>
<feature type="region of interest" description="Disordered" evidence="1">
    <location>
        <begin position="85"/>
        <end position="104"/>
    </location>
</feature>
<feature type="transmembrane region" description="Helical" evidence="2">
    <location>
        <begin position="53"/>
        <end position="74"/>
    </location>
</feature>
<dbReference type="InterPro" id="IPR011856">
    <property type="entry name" value="tRNA_endonuc-like_dom_sf"/>
</dbReference>
<dbReference type="GO" id="GO:0003916">
    <property type="term" value="F:DNA topoisomerase activity"/>
    <property type="evidence" value="ECO:0007669"/>
    <property type="project" value="InterPro"/>
</dbReference>
<dbReference type="Pfam" id="PF01396">
    <property type="entry name" value="Zn_ribbon_Top1"/>
    <property type="match status" value="1"/>
</dbReference>
<feature type="compositionally biased region" description="Pro residues" evidence="1">
    <location>
        <begin position="90"/>
        <end position="104"/>
    </location>
</feature>
<dbReference type="InterPro" id="IPR013498">
    <property type="entry name" value="Topo_IA_Znf"/>
</dbReference>
<proteinExistence type="predicted"/>
<keyword evidence="2" id="KW-0472">Membrane</keyword>
<dbReference type="Gene3D" id="3.40.1350.10">
    <property type="match status" value="1"/>
</dbReference>
<evidence type="ECO:0000256" key="1">
    <source>
        <dbReference type="SAM" id="MobiDB-lite"/>
    </source>
</evidence>
<dbReference type="GO" id="GO:0003677">
    <property type="term" value="F:DNA binding"/>
    <property type="evidence" value="ECO:0007669"/>
    <property type="project" value="InterPro"/>
</dbReference>
<dbReference type="OrthoDB" id="5782056at2"/>
<dbReference type="RefSeq" id="WP_146215914.1">
    <property type="nucleotide sequence ID" value="NZ_QJKC01000003.1"/>
</dbReference>
<organism evidence="5 6">
    <name type="scientific">Aquitalea magnusonii</name>
    <dbReference type="NCBI Taxonomy" id="332411"/>
    <lineage>
        <taxon>Bacteria</taxon>
        <taxon>Pseudomonadati</taxon>
        <taxon>Pseudomonadota</taxon>
        <taxon>Betaproteobacteria</taxon>
        <taxon>Neisseriales</taxon>
        <taxon>Chromobacteriaceae</taxon>
        <taxon>Aquitalea</taxon>
    </lineage>
</organism>
<dbReference type="InterPro" id="IPR052906">
    <property type="entry name" value="Type_IV_Methyl-Rstrct_Enzyme"/>
</dbReference>
<reference evidence="5 6" key="1">
    <citation type="submission" date="2018-05" db="EMBL/GenBank/DDBJ databases">
        <title>Genomic Encyclopedia of Type Strains, Phase IV (KMG-IV): sequencing the most valuable type-strain genomes for metagenomic binning, comparative biology and taxonomic classification.</title>
        <authorList>
            <person name="Goeker M."/>
        </authorList>
    </citation>
    <scope>NUCLEOTIDE SEQUENCE [LARGE SCALE GENOMIC DNA]</scope>
    <source>
        <strain evidence="5 6">DSM 25134</strain>
    </source>
</reference>
<dbReference type="GO" id="GO:0009307">
    <property type="term" value="P:DNA restriction-modification system"/>
    <property type="evidence" value="ECO:0007669"/>
    <property type="project" value="InterPro"/>
</dbReference>
<gene>
    <name evidence="5" type="ORF">DFR38_103269</name>
</gene>
<protein>
    <submittedName>
        <fullName evidence="5">Restriction system protein</fullName>
    </submittedName>
</protein>
<evidence type="ECO:0000259" key="4">
    <source>
        <dbReference type="Pfam" id="PF04471"/>
    </source>
</evidence>
<dbReference type="GO" id="GO:0015666">
    <property type="term" value="F:restriction endodeoxyribonuclease activity"/>
    <property type="evidence" value="ECO:0007669"/>
    <property type="project" value="TreeGrafter"/>
</dbReference>
<dbReference type="Gene3D" id="3.30.65.10">
    <property type="entry name" value="Bacterial Topoisomerase I, domain 1"/>
    <property type="match status" value="1"/>
</dbReference>